<feature type="compositionally biased region" description="Basic and acidic residues" evidence="1">
    <location>
        <begin position="96"/>
        <end position="108"/>
    </location>
</feature>
<sequence>MCSGARTSWGPGTRCWMARWVTSGRGQAPAVRGRSTRSLRRTVRPGHRSARSSGADARLRARASGVARSVVMGEPRPNRSSGFGLFGSPRGGEGVVGRRDQVATDHSRRTGAAGGEESSRNAGTRLATIAPLPARQRGSDE</sequence>
<evidence type="ECO:0000313" key="3">
    <source>
        <dbReference type="Proteomes" id="UP000000447"/>
    </source>
</evidence>
<gene>
    <name evidence="2" type="ordered locus">trd_0289</name>
</gene>
<organism evidence="2 3">
    <name type="scientific">Thermomicrobium roseum (strain ATCC 27502 / DSM 5159 / P-2)</name>
    <dbReference type="NCBI Taxonomy" id="309801"/>
    <lineage>
        <taxon>Bacteria</taxon>
        <taxon>Pseudomonadati</taxon>
        <taxon>Thermomicrobiota</taxon>
        <taxon>Thermomicrobia</taxon>
        <taxon>Thermomicrobiales</taxon>
        <taxon>Thermomicrobiaceae</taxon>
        <taxon>Thermomicrobium</taxon>
    </lineage>
</organism>
<proteinExistence type="predicted"/>
<keyword evidence="3" id="KW-1185">Reference proteome</keyword>
<dbReference type="AlphaFoldDB" id="B9KXV1"/>
<reference evidence="2 3" key="1">
    <citation type="journal article" date="2009" name="PLoS ONE">
        <title>Complete genome sequence of the aerobic CO-oxidizing thermophile Thermomicrobium roseum.</title>
        <authorList>
            <person name="Wu D."/>
            <person name="Raymond J."/>
            <person name="Wu M."/>
            <person name="Chatterji S."/>
            <person name="Ren Q."/>
            <person name="Graham J.E."/>
            <person name="Bryant D.A."/>
            <person name="Robb F."/>
            <person name="Colman A."/>
            <person name="Tallon L.J."/>
            <person name="Badger J.H."/>
            <person name="Madupu R."/>
            <person name="Ward N.L."/>
            <person name="Eisen J.A."/>
        </authorList>
    </citation>
    <scope>NUCLEOTIDE SEQUENCE [LARGE SCALE GENOMIC DNA]</scope>
    <source>
        <strain evidence="3">ATCC 27502 / DSM 5159 / P-2</strain>
    </source>
</reference>
<dbReference type="KEGG" id="tro:trd_0289"/>
<accession>B9KXV1</accession>
<protein>
    <submittedName>
        <fullName evidence="2">Bkrf1 encodes ebna-1 protein-like protein</fullName>
    </submittedName>
</protein>
<evidence type="ECO:0000313" key="2">
    <source>
        <dbReference type="EMBL" id="ACM06015.1"/>
    </source>
</evidence>
<dbReference type="STRING" id="309801.trd_0289"/>
<dbReference type="Proteomes" id="UP000000447">
    <property type="component" value="Chromosome"/>
</dbReference>
<feature type="compositionally biased region" description="Basic residues" evidence="1">
    <location>
        <begin position="34"/>
        <end position="50"/>
    </location>
</feature>
<dbReference type="EMBL" id="CP001275">
    <property type="protein sequence ID" value="ACM06015.1"/>
    <property type="molecule type" value="Genomic_DNA"/>
</dbReference>
<dbReference type="HOGENOM" id="CLU_1824437_0_0_0"/>
<evidence type="ECO:0000256" key="1">
    <source>
        <dbReference type="SAM" id="MobiDB-lite"/>
    </source>
</evidence>
<feature type="region of interest" description="Disordered" evidence="1">
    <location>
        <begin position="26"/>
        <end position="141"/>
    </location>
</feature>
<name>B9KXV1_THERP</name>